<keyword evidence="4 7" id="KW-0808">Transferase</keyword>
<keyword evidence="6 7" id="KW-0694">RNA-binding</keyword>
<comment type="similarity">
    <text evidence="7">Belongs to the class I-like SAM-binding methyltransferase superfamily. rRNA adenine N(6)-methyltransferase family. RsmA subfamily.</text>
</comment>
<dbReference type="AlphaFoldDB" id="A0A1F4Y4M3"/>
<dbReference type="Gene3D" id="1.10.8.100">
    <property type="entry name" value="Ribosomal RNA adenine dimethylase-like, domain 2"/>
    <property type="match status" value="1"/>
</dbReference>
<sequence>MYKKKSLGQNFLKSPAYLQAIVDAAGVQKGDLVLEIGPGEGALTEEILARGATVVAVEKDHRLIPMLQVTFDKQIYSKQLELIEADALELEAEKLVGKKEFKLVANIPYYITGALLKKFLSEETVQPSTLVFLVQKEVAERIAKSKKESILSLSVKVYGEVVYVKTVPRGAFSPAPDVDSAILLVKDVSKKNFQNEKEEQRFFTLVRAGFSQKRKKLKNNLTGVFGSETSARMEAAGIPQDARAEDVALEQWLTLTKV</sequence>
<dbReference type="Proteomes" id="UP000176568">
    <property type="component" value="Unassembled WGS sequence"/>
</dbReference>
<feature type="binding site" evidence="7 8">
    <location>
        <position position="106"/>
    </location>
    <ligand>
        <name>S-adenosyl-L-methionine</name>
        <dbReference type="ChEBI" id="CHEBI:59789"/>
    </ligand>
</feature>
<dbReference type="PROSITE" id="PS51689">
    <property type="entry name" value="SAM_RNA_A_N6_MT"/>
    <property type="match status" value="1"/>
</dbReference>
<evidence type="ECO:0000256" key="6">
    <source>
        <dbReference type="ARBA" id="ARBA00022884"/>
    </source>
</evidence>
<keyword evidence="2 7" id="KW-0698">rRNA processing</keyword>
<dbReference type="CDD" id="cd02440">
    <property type="entry name" value="AdoMet_MTases"/>
    <property type="match status" value="1"/>
</dbReference>
<proteinExistence type="inferred from homology"/>
<organism evidence="10 11">
    <name type="scientific">Candidatus Adlerbacteria bacterium RIFOXYC1_FULL_48_26</name>
    <dbReference type="NCBI Taxonomy" id="1797247"/>
    <lineage>
        <taxon>Bacteria</taxon>
        <taxon>Candidatus Adleribacteriota</taxon>
    </lineage>
</organism>
<keyword evidence="5 7" id="KW-0949">S-adenosyl-L-methionine</keyword>
<dbReference type="Gene3D" id="3.40.50.150">
    <property type="entry name" value="Vaccinia Virus protein VP39"/>
    <property type="match status" value="1"/>
</dbReference>
<dbReference type="PROSITE" id="PS01131">
    <property type="entry name" value="RRNA_A_DIMETH"/>
    <property type="match status" value="1"/>
</dbReference>
<evidence type="ECO:0000259" key="9">
    <source>
        <dbReference type="SMART" id="SM00650"/>
    </source>
</evidence>
<evidence type="ECO:0000313" key="10">
    <source>
        <dbReference type="EMBL" id="OGC88726.1"/>
    </source>
</evidence>
<dbReference type="InterPro" id="IPR001737">
    <property type="entry name" value="KsgA/Erm"/>
</dbReference>
<feature type="binding site" evidence="7 8">
    <location>
        <position position="37"/>
    </location>
    <ligand>
        <name>S-adenosyl-L-methionine</name>
        <dbReference type="ChEBI" id="CHEBI:59789"/>
    </ligand>
</feature>
<keyword evidence="3 7" id="KW-0489">Methyltransferase</keyword>
<gene>
    <name evidence="7" type="primary">rsmA</name>
    <name evidence="7" type="synonym">ksgA</name>
    <name evidence="10" type="ORF">A2419_03110</name>
</gene>
<evidence type="ECO:0000256" key="3">
    <source>
        <dbReference type="ARBA" id="ARBA00022603"/>
    </source>
</evidence>
<dbReference type="NCBIfam" id="TIGR00755">
    <property type="entry name" value="ksgA"/>
    <property type="match status" value="1"/>
</dbReference>
<feature type="binding site" evidence="7 8">
    <location>
        <position position="12"/>
    </location>
    <ligand>
        <name>S-adenosyl-L-methionine</name>
        <dbReference type="ChEBI" id="CHEBI:59789"/>
    </ligand>
</feature>
<comment type="subcellular location">
    <subcellularLocation>
        <location evidence="7">Cytoplasm</location>
    </subcellularLocation>
</comment>
<dbReference type="InterPro" id="IPR011530">
    <property type="entry name" value="rRNA_adenine_dimethylase"/>
</dbReference>
<evidence type="ECO:0000256" key="7">
    <source>
        <dbReference type="HAMAP-Rule" id="MF_00607"/>
    </source>
</evidence>
<dbReference type="PANTHER" id="PTHR11727:SF7">
    <property type="entry name" value="DIMETHYLADENOSINE TRANSFERASE-RELATED"/>
    <property type="match status" value="1"/>
</dbReference>
<dbReference type="HAMAP" id="MF_00607">
    <property type="entry name" value="16SrRNA_methyltr_A"/>
    <property type="match status" value="1"/>
</dbReference>
<evidence type="ECO:0000256" key="8">
    <source>
        <dbReference type="PROSITE-ProRule" id="PRU01026"/>
    </source>
</evidence>
<evidence type="ECO:0000256" key="4">
    <source>
        <dbReference type="ARBA" id="ARBA00022679"/>
    </source>
</evidence>
<dbReference type="InterPro" id="IPR020598">
    <property type="entry name" value="rRNA_Ade_methylase_Trfase_N"/>
</dbReference>
<dbReference type="InterPro" id="IPR029063">
    <property type="entry name" value="SAM-dependent_MTases_sf"/>
</dbReference>
<dbReference type="GO" id="GO:0052908">
    <property type="term" value="F:16S rRNA (adenine(1518)-N(6)/adenine(1519)-N(6))-dimethyltransferase activity"/>
    <property type="evidence" value="ECO:0007669"/>
    <property type="project" value="UniProtKB-EC"/>
</dbReference>
<comment type="function">
    <text evidence="7">Specifically dimethylates two adjacent adenosines (A1518 and A1519) in the loop of a conserved hairpin near the 3'-end of 16S rRNA in the 30S particle. May play a critical role in biogenesis of 30S subunits.</text>
</comment>
<accession>A0A1F4Y4M3</accession>
<dbReference type="EC" id="2.1.1.182" evidence="7"/>
<feature type="binding site" evidence="7 8">
    <location>
        <position position="58"/>
    </location>
    <ligand>
        <name>S-adenosyl-L-methionine</name>
        <dbReference type="ChEBI" id="CHEBI:59789"/>
    </ligand>
</feature>
<feature type="binding site" evidence="7 8">
    <location>
        <position position="10"/>
    </location>
    <ligand>
        <name>S-adenosyl-L-methionine</name>
        <dbReference type="ChEBI" id="CHEBI:59789"/>
    </ligand>
</feature>
<comment type="catalytic activity">
    <reaction evidence="7">
        <text>adenosine(1518)/adenosine(1519) in 16S rRNA + 4 S-adenosyl-L-methionine = N(6)-dimethyladenosine(1518)/N(6)-dimethyladenosine(1519) in 16S rRNA + 4 S-adenosyl-L-homocysteine + 4 H(+)</text>
        <dbReference type="Rhea" id="RHEA:19609"/>
        <dbReference type="Rhea" id="RHEA-COMP:10232"/>
        <dbReference type="Rhea" id="RHEA-COMP:10233"/>
        <dbReference type="ChEBI" id="CHEBI:15378"/>
        <dbReference type="ChEBI" id="CHEBI:57856"/>
        <dbReference type="ChEBI" id="CHEBI:59789"/>
        <dbReference type="ChEBI" id="CHEBI:74411"/>
        <dbReference type="ChEBI" id="CHEBI:74493"/>
        <dbReference type="EC" id="2.1.1.182"/>
    </reaction>
</comment>
<evidence type="ECO:0000313" key="11">
    <source>
        <dbReference type="Proteomes" id="UP000176568"/>
    </source>
</evidence>
<dbReference type="InterPro" id="IPR023165">
    <property type="entry name" value="rRNA_Ade_diMease-like_C"/>
</dbReference>
<dbReference type="STRING" id="1797247.A2419_03110"/>
<protein>
    <recommendedName>
        <fullName evidence="7">Ribosomal RNA small subunit methyltransferase A</fullName>
        <ecNumber evidence="7">2.1.1.182</ecNumber>
    </recommendedName>
    <alternativeName>
        <fullName evidence="7">16S rRNA (adenine(1518)-N(6)/adenine(1519)-N(6))-dimethyltransferase</fullName>
    </alternativeName>
    <alternativeName>
        <fullName evidence="7">16S rRNA dimethyladenosine transferase</fullName>
    </alternativeName>
    <alternativeName>
        <fullName evidence="7">16S rRNA dimethylase</fullName>
    </alternativeName>
    <alternativeName>
        <fullName evidence="7">S-adenosylmethionine-6-N', N'-adenosyl(rRNA) dimethyltransferase</fullName>
    </alternativeName>
</protein>
<dbReference type="GO" id="GO:0003723">
    <property type="term" value="F:RNA binding"/>
    <property type="evidence" value="ECO:0007669"/>
    <property type="project" value="UniProtKB-UniRule"/>
</dbReference>
<dbReference type="SMART" id="SM00650">
    <property type="entry name" value="rADc"/>
    <property type="match status" value="1"/>
</dbReference>
<dbReference type="InterPro" id="IPR020596">
    <property type="entry name" value="rRNA_Ade_Mease_Trfase_CS"/>
</dbReference>
<reference evidence="10 11" key="1">
    <citation type="journal article" date="2016" name="Nat. Commun.">
        <title>Thousands of microbial genomes shed light on interconnected biogeochemical processes in an aquifer system.</title>
        <authorList>
            <person name="Anantharaman K."/>
            <person name="Brown C.T."/>
            <person name="Hug L.A."/>
            <person name="Sharon I."/>
            <person name="Castelle C.J."/>
            <person name="Probst A.J."/>
            <person name="Thomas B.C."/>
            <person name="Singh A."/>
            <person name="Wilkins M.J."/>
            <person name="Karaoz U."/>
            <person name="Brodie E.L."/>
            <person name="Williams K.H."/>
            <person name="Hubbard S.S."/>
            <person name="Banfield J.F."/>
        </authorList>
    </citation>
    <scope>NUCLEOTIDE SEQUENCE [LARGE SCALE GENOMIC DNA]</scope>
</reference>
<name>A0A1F4Y4M3_9BACT</name>
<dbReference type="Pfam" id="PF00398">
    <property type="entry name" value="RrnaAD"/>
    <property type="match status" value="1"/>
</dbReference>
<comment type="caution">
    <text evidence="10">The sequence shown here is derived from an EMBL/GenBank/DDBJ whole genome shotgun (WGS) entry which is preliminary data.</text>
</comment>
<dbReference type="GO" id="GO:0005829">
    <property type="term" value="C:cytosol"/>
    <property type="evidence" value="ECO:0007669"/>
    <property type="project" value="TreeGrafter"/>
</dbReference>
<dbReference type="SUPFAM" id="SSF53335">
    <property type="entry name" value="S-adenosyl-L-methionine-dependent methyltransferases"/>
    <property type="match status" value="1"/>
</dbReference>
<dbReference type="EMBL" id="MEXB01000004">
    <property type="protein sequence ID" value="OGC88726.1"/>
    <property type="molecule type" value="Genomic_DNA"/>
</dbReference>
<dbReference type="PANTHER" id="PTHR11727">
    <property type="entry name" value="DIMETHYLADENOSINE TRANSFERASE"/>
    <property type="match status" value="1"/>
</dbReference>
<evidence type="ECO:0000256" key="1">
    <source>
        <dbReference type="ARBA" id="ARBA00022490"/>
    </source>
</evidence>
<evidence type="ECO:0000256" key="5">
    <source>
        <dbReference type="ARBA" id="ARBA00022691"/>
    </source>
</evidence>
<evidence type="ECO:0000256" key="2">
    <source>
        <dbReference type="ARBA" id="ARBA00022552"/>
    </source>
</evidence>
<feature type="domain" description="Ribosomal RNA adenine methylase transferase N-terminal" evidence="9">
    <location>
        <begin position="17"/>
        <end position="189"/>
    </location>
</feature>
<feature type="binding site" evidence="7 8">
    <location>
        <position position="86"/>
    </location>
    <ligand>
        <name>S-adenosyl-L-methionine</name>
        <dbReference type="ChEBI" id="CHEBI:59789"/>
    </ligand>
</feature>
<keyword evidence="1 7" id="KW-0963">Cytoplasm</keyword>